<gene>
    <name evidence="1" type="ORF">CR513_29500</name>
</gene>
<protein>
    <submittedName>
        <fullName evidence="1">Uncharacterized protein</fullName>
    </submittedName>
</protein>
<proteinExistence type="predicted"/>
<evidence type="ECO:0000313" key="1">
    <source>
        <dbReference type="EMBL" id="RDX88842.1"/>
    </source>
</evidence>
<keyword evidence="2" id="KW-1185">Reference proteome</keyword>
<feature type="non-terminal residue" evidence="1">
    <location>
        <position position="1"/>
    </location>
</feature>
<comment type="caution">
    <text evidence="1">The sequence shown here is derived from an EMBL/GenBank/DDBJ whole genome shotgun (WGS) entry which is preliminary data.</text>
</comment>
<dbReference type="EMBL" id="QJKJ01005825">
    <property type="protein sequence ID" value="RDX88842.1"/>
    <property type="molecule type" value="Genomic_DNA"/>
</dbReference>
<dbReference type="Proteomes" id="UP000257109">
    <property type="component" value="Unassembled WGS sequence"/>
</dbReference>
<organism evidence="1 2">
    <name type="scientific">Mucuna pruriens</name>
    <name type="common">Velvet bean</name>
    <name type="synonym">Dolichos pruriens</name>
    <dbReference type="NCBI Taxonomy" id="157652"/>
    <lineage>
        <taxon>Eukaryota</taxon>
        <taxon>Viridiplantae</taxon>
        <taxon>Streptophyta</taxon>
        <taxon>Embryophyta</taxon>
        <taxon>Tracheophyta</taxon>
        <taxon>Spermatophyta</taxon>
        <taxon>Magnoliopsida</taxon>
        <taxon>eudicotyledons</taxon>
        <taxon>Gunneridae</taxon>
        <taxon>Pentapetalae</taxon>
        <taxon>rosids</taxon>
        <taxon>fabids</taxon>
        <taxon>Fabales</taxon>
        <taxon>Fabaceae</taxon>
        <taxon>Papilionoideae</taxon>
        <taxon>50 kb inversion clade</taxon>
        <taxon>NPAAA clade</taxon>
        <taxon>indigoferoid/millettioid clade</taxon>
        <taxon>Phaseoleae</taxon>
        <taxon>Mucuna</taxon>
    </lineage>
</organism>
<accession>A0A371GE48</accession>
<name>A0A371GE48_MUCPR</name>
<reference evidence="1" key="1">
    <citation type="submission" date="2018-05" db="EMBL/GenBank/DDBJ databases">
        <title>Draft genome of Mucuna pruriens seed.</title>
        <authorList>
            <person name="Nnadi N.E."/>
            <person name="Vos R."/>
            <person name="Hasami M.H."/>
            <person name="Devisetty U.K."/>
            <person name="Aguiy J.C."/>
        </authorList>
    </citation>
    <scope>NUCLEOTIDE SEQUENCE [LARGE SCALE GENOMIC DNA]</scope>
    <source>
        <strain evidence="1">JCA_2017</strain>
    </source>
</reference>
<evidence type="ECO:0000313" key="2">
    <source>
        <dbReference type="Proteomes" id="UP000257109"/>
    </source>
</evidence>
<dbReference type="AlphaFoldDB" id="A0A371GE48"/>
<sequence length="123" mass="14515">MKAIAPYIAKTTKKELNNRVRQSLALMVTMIIRACSWKIFLHQKNFGWLDKRTKSRYNIDMHKKSKLEALQLKDIKAKNYLFQAIDHQILKTIISKDNSKQIWEFENEVPRFSQSKEATTSIT</sequence>